<keyword evidence="3" id="KW-1280">Immunoglobulin</keyword>
<dbReference type="InterPro" id="IPR007110">
    <property type="entry name" value="Ig-like_dom"/>
</dbReference>
<gene>
    <name evidence="5" type="ORF">GDO54_013549</name>
</gene>
<feature type="domain" description="Ig-like" evidence="4">
    <location>
        <begin position="1"/>
        <end position="94"/>
    </location>
</feature>
<dbReference type="Gene3D" id="2.60.40.10">
    <property type="entry name" value="Immunoglobulins"/>
    <property type="match status" value="1"/>
</dbReference>
<organism evidence="5 6">
    <name type="scientific">Pyxicephalus adspersus</name>
    <name type="common">African bullfrog</name>
    <dbReference type="NCBI Taxonomy" id="30357"/>
    <lineage>
        <taxon>Eukaryota</taxon>
        <taxon>Metazoa</taxon>
        <taxon>Chordata</taxon>
        <taxon>Craniata</taxon>
        <taxon>Vertebrata</taxon>
        <taxon>Euteleostomi</taxon>
        <taxon>Amphibia</taxon>
        <taxon>Batrachia</taxon>
        <taxon>Anura</taxon>
        <taxon>Neobatrachia</taxon>
        <taxon>Ranoidea</taxon>
        <taxon>Pyxicephalidae</taxon>
        <taxon>Pyxicephalinae</taxon>
        <taxon>Pyxicephalus</taxon>
    </lineage>
</organism>
<dbReference type="Proteomes" id="UP001181693">
    <property type="component" value="Unassembled WGS sequence"/>
</dbReference>
<evidence type="ECO:0000256" key="1">
    <source>
        <dbReference type="ARBA" id="ARBA00022859"/>
    </source>
</evidence>
<sequence length="127" mass="14384">MVESGPGTVKPTETLDLTCKVTGASLTDSTNMYCVSWVRQSERKQLEWLGAIYYDASTNYASSVQGRLTRDTSKGEVFLKFTGMKPEESSTYYCARHTAREPDIRSDIPWWVSITAKDMDLEESHKK</sequence>
<evidence type="ECO:0000259" key="4">
    <source>
        <dbReference type="PROSITE" id="PS50835"/>
    </source>
</evidence>
<proteinExistence type="predicted"/>
<dbReference type="SMART" id="SM00409">
    <property type="entry name" value="IG"/>
    <property type="match status" value="1"/>
</dbReference>
<accession>A0AAV3AHA4</accession>
<dbReference type="AlphaFoldDB" id="A0AAV3AHA4"/>
<dbReference type="GO" id="GO:0002250">
    <property type="term" value="P:adaptive immune response"/>
    <property type="evidence" value="ECO:0007669"/>
    <property type="project" value="UniProtKB-KW"/>
</dbReference>
<dbReference type="Pfam" id="PF07686">
    <property type="entry name" value="V-set"/>
    <property type="match status" value="1"/>
</dbReference>
<dbReference type="GO" id="GO:0019814">
    <property type="term" value="C:immunoglobulin complex"/>
    <property type="evidence" value="ECO:0007669"/>
    <property type="project" value="UniProtKB-KW"/>
</dbReference>
<dbReference type="GO" id="GO:0005576">
    <property type="term" value="C:extracellular region"/>
    <property type="evidence" value="ECO:0007669"/>
    <property type="project" value="UniProtKB-ARBA"/>
</dbReference>
<dbReference type="InterPro" id="IPR013783">
    <property type="entry name" value="Ig-like_fold"/>
</dbReference>
<dbReference type="SMART" id="SM00406">
    <property type="entry name" value="IGv"/>
    <property type="match status" value="1"/>
</dbReference>
<dbReference type="PROSITE" id="PS50835">
    <property type="entry name" value="IG_LIKE"/>
    <property type="match status" value="1"/>
</dbReference>
<dbReference type="EMBL" id="DYDO01000006">
    <property type="protein sequence ID" value="DBA22530.1"/>
    <property type="molecule type" value="Genomic_DNA"/>
</dbReference>
<dbReference type="InterPro" id="IPR003599">
    <property type="entry name" value="Ig_sub"/>
</dbReference>
<evidence type="ECO:0000256" key="3">
    <source>
        <dbReference type="ARBA" id="ARBA00043265"/>
    </source>
</evidence>
<keyword evidence="2" id="KW-1064">Adaptive immunity</keyword>
<evidence type="ECO:0000256" key="2">
    <source>
        <dbReference type="ARBA" id="ARBA00023130"/>
    </source>
</evidence>
<dbReference type="InterPro" id="IPR013106">
    <property type="entry name" value="Ig_V-set"/>
</dbReference>
<comment type="caution">
    <text evidence="5">The sequence shown here is derived from an EMBL/GenBank/DDBJ whole genome shotgun (WGS) entry which is preliminary data.</text>
</comment>
<dbReference type="InterPro" id="IPR050199">
    <property type="entry name" value="IgHV"/>
</dbReference>
<dbReference type="SUPFAM" id="SSF48726">
    <property type="entry name" value="Immunoglobulin"/>
    <property type="match status" value="1"/>
</dbReference>
<evidence type="ECO:0000313" key="6">
    <source>
        <dbReference type="Proteomes" id="UP001181693"/>
    </source>
</evidence>
<keyword evidence="6" id="KW-1185">Reference proteome</keyword>
<evidence type="ECO:0000313" key="5">
    <source>
        <dbReference type="EMBL" id="DBA22530.1"/>
    </source>
</evidence>
<dbReference type="PANTHER" id="PTHR23266">
    <property type="entry name" value="IMMUNOGLOBULIN HEAVY CHAIN"/>
    <property type="match status" value="1"/>
</dbReference>
<protein>
    <recommendedName>
        <fullName evidence="4">Ig-like domain-containing protein</fullName>
    </recommendedName>
</protein>
<name>A0AAV3AHA4_PYXAD</name>
<dbReference type="InterPro" id="IPR036179">
    <property type="entry name" value="Ig-like_dom_sf"/>
</dbReference>
<reference evidence="5" key="1">
    <citation type="thesis" date="2020" institute="ProQuest LLC" country="789 East Eisenhower Parkway, Ann Arbor, MI, USA">
        <title>Comparative Genomics and Chromosome Evolution.</title>
        <authorList>
            <person name="Mudd A.B."/>
        </authorList>
    </citation>
    <scope>NUCLEOTIDE SEQUENCE</scope>
    <source>
        <strain evidence="5">1538</strain>
        <tissue evidence="5">Blood</tissue>
    </source>
</reference>
<keyword evidence="1" id="KW-0391">Immunity</keyword>